<feature type="compositionally biased region" description="Polar residues" evidence="1">
    <location>
        <begin position="279"/>
        <end position="294"/>
    </location>
</feature>
<feature type="compositionally biased region" description="Polar residues" evidence="1">
    <location>
        <begin position="308"/>
        <end position="331"/>
    </location>
</feature>
<feature type="compositionally biased region" description="Low complexity" evidence="1">
    <location>
        <begin position="163"/>
        <end position="172"/>
    </location>
</feature>
<comment type="caution">
    <text evidence="2">The sequence shown here is derived from an EMBL/GenBank/DDBJ whole genome shotgun (WGS) entry which is preliminary data.</text>
</comment>
<dbReference type="OrthoDB" id="2503314at2759"/>
<accession>A0A2N5SNL6</accession>
<feature type="region of interest" description="Disordered" evidence="1">
    <location>
        <begin position="510"/>
        <end position="532"/>
    </location>
</feature>
<evidence type="ECO:0000256" key="1">
    <source>
        <dbReference type="SAM" id="MobiDB-lite"/>
    </source>
</evidence>
<evidence type="ECO:0000313" key="2">
    <source>
        <dbReference type="EMBL" id="PLW14835.1"/>
    </source>
</evidence>
<gene>
    <name evidence="2" type="ORF">PCANC_18179</name>
</gene>
<sequence>MFIFAYFLSLKPKAGRISHVLWLVAHVVAPPSIWGKGAYEAGDIPGRASLSSNAPGRLQQPSEEYSAWQWDLDPDAALIPNPTFSHVSLDPTLTLPLTLRGKRKQDRWSPSGSPNPSSILSTPSDPRDTSGSTASTPSHVNHDDPPPPAKKHQYQYSDLAEASSSHSTPTSSIMAPPLFPPGFGSRTFSKPNFIALHQIQEDHPWTKAQMSALDESPVMSNTHGVHSQELSRLSSSDIPPTPSQIHEHYPGTGTHLEELSLMSGTHGGHSQKEDKLSSGEISSCKPDSTAPNQVRENHARTDVLDNLPSRSSSHSGQDQEGHGTSSSSELLSQKPVGNRKSAGHQYSMEKEMKSLFSDLKEKYPVFLSDTLNVPTKFLSDNYKEFRQRLSDEHIPGYTSWIQSQRGRFTEQPRNSLNALYTYLIKWTHQLHLHMLNQLDIKTYAYYLQQEKLFHWITNLLFAPLTVLPSRQSQLPSIKVRLFEYLSLEEPDSCGAFLTAYTLVQSFKKSYPEDYSRPPRQLSQSSEEMTSDEEFEKKSANLLQIAIQKRRLENQLDSVEYYRPNSDRLVFKSMDIFNQKCEELRPKFGSRKYSSNHPYLPLRLYPLESSRRPANWGLVRVVMDKGGVVPLDTVNVKLKRLFWAVEDVHIHVVKYLRIRNKESFKCRKEVLDWLIEITLTSRKEHHIPVNGMVRLNQNLAPWDDPSYASQELFSPAQLLLIRFFSLDLTPESLRQHAASLLTSWYQSHSPESFKFLQNLPLPN</sequence>
<feature type="region of interest" description="Disordered" evidence="1">
    <location>
        <begin position="101"/>
        <end position="178"/>
    </location>
</feature>
<protein>
    <submittedName>
        <fullName evidence="2">Uncharacterized protein</fullName>
    </submittedName>
</protein>
<dbReference type="Proteomes" id="UP000235388">
    <property type="component" value="Unassembled WGS sequence"/>
</dbReference>
<evidence type="ECO:0000313" key="3">
    <source>
        <dbReference type="Proteomes" id="UP000235388"/>
    </source>
</evidence>
<keyword evidence="3" id="KW-1185">Reference proteome</keyword>
<feature type="region of interest" description="Disordered" evidence="1">
    <location>
        <begin position="218"/>
        <end position="344"/>
    </location>
</feature>
<name>A0A2N5SNL6_9BASI</name>
<dbReference type="EMBL" id="PGCJ01000911">
    <property type="protein sequence ID" value="PLW14835.1"/>
    <property type="molecule type" value="Genomic_DNA"/>
</dbReference>
<feature type="compositionally biased region" description="Polar residues" evidence="1">
    <location>
        <begin position="108"/>
        <end position="139"/>
    </location>
</feature>
<organism evidence="2 3">
    <name type="scientific">Puccinia coronata f. sp. avenae</name>
    <dbReference type="NCBI Taxonomy" id="200324"/>
    <lineage>
        <taxon>Eukaryota</taxon>
        <taxon>Fungi</taxon>
        <taxon>Dikarya</taxon>
        <taxon>Basidiomycota</taxon>
        <taxon>Pucciniomycotina</taxon>
        <taxon>Pucciniomycetes</taxon>
        <taxon>Pucciniales</taxon>
        <taxon>Pucciniaceae</taxon>
        <taxon>Puccinia</taxon>
    </lineage>
</organism>
<reference evidence="2 3" key="1">
    <citation type="submission" date="2017-11" db="EMBL/GenBank/DDBJ databases">
        <title>De novo assembly and phasing of dikaryotic genomes from two isolates of Puccinia coronata f. sp. avenae, the causal agent of oat crown rust.</title>
        <authorList>
            <person name="Miller M.E."/>
            <person name="Zhang Y."/>
            <person name="Omidvar V."/>
            <person name="Sperschneider J."/>
            <person name="Schwessinger B."/>
            <person name="Raley C."/>
            <person name="Palmer J.M."/>
            <person name="Garnica D."/>
            <person name="Upadhyaya N."/>
            <person name="Rathjen J."/>
            <person name="Taylor J.M."/>
            <person name="Park R.F."/>
            <person name="Dodds P.N."/>
            <person name="Hirsch C.D."/>
            <person name="Kianian S.F."/>
            <person name="Figueroa M."/>
        </authorList>
    </citation>
    <scope>NUCLEOTIDE SEQUENCE [LARGE SCALE GENOMIC DNA]</scope>
    <source>
        <strain evidence="2">12NC29</strain>
    </source>
</reference>
<feature type="compositionally biased region" description="Polar residues" evidence="1">
    <location>
        <begin position="218"/>
        <end position="238"/>
    </location>
</feature>
<proteinExistence type="predicted"/>
<dbReference type="AlphaFoldDB" id="A0A2N5SNL6"/>